<dbReference type="InterPro" id="IPR020339">
    <property type="entry name" value="C20orf85-like"/>
</dbReference>
<gene>
    <name evidence="2" type="ORF">MANT1106_LOCUS1125</name>
</gene>
<protein>
    <submittedName>
        <fullName evidence="2">Uncharacterized protein</fullName>
    </submittedName>
</protein>
<evidence type="ECO:0000256" key="1">
    <source>
        <dbReference type="SAM" id="MobiDB-lite"/>
    </source>
</evidence>
<organism evidence="2">
    <name type="scientific">Mantoniella antarctica</name>
    <dbReference type="NCBI Taxonomy" id="81844"/>
    <lineage>
        <taxon>Eukaryota</taxon>
        <taxon>Viridiplantae</taxon>
        <taxon>Chlorophyta</taxon>
        <taxon>Mamiellophyceae</taxon>
        <taxon>Mamiellales</taxon>
        <taxon>Mamiellaceae</taxon>
        <taxon>Mantoniella</taxon>
    </lineage>
</organism>
<accession>A0A7S0S9R8</accession>
<feature type="region of interest" description="Disordered" evidence="1">
    <location>
        <begin position="76"/>
        <end position="97"/>
    </location>
</feature>
<proteinExistence type="predicted"/>
<dbReference type="EMBL" id="HBFC01002183">
    <property type="protein sequence ID" value="CAD8698444.1"/>
    <property type="molecule type" value="Transcribed_RNA"/>
</dbReference>
<sequence length="144" mass="16121">MSSNDVVNVVHQDENWRQRCKEETSSQRHFESEWGFLLPDPASREGTKPALDGLLCKYFNPVGGTWTVREKKVPVTARDPSELDESMDPKSAAGVAKRTHETLMNSIPANTTFITTSKQYGNRKSLEQFGISDFGVKSTITKGR</sequence>
<dbReference type="Pfam" id="PF14945">
    <property type="entry name" value="LLC1"/>
    <property type="match status" value="1"/>
</dbReference>
<evidence type="ECO:0000313" key="2">
    <source>
        <dbReference type="EMBL" id="CAD8698444.1"/>
    </source>
</evidence>
<dbReference type="AlphaFoldDB" id="A0A7S0S9R8"/>
<name>A0A7S0S9R8_9CHLO</name>
<reference evidence="2" key="1">
    <citation type="submission" date="2021-01" db="EMBL/GenBank/DDBJ databases">
        <authorList>
            <person name="Corre E."/>
            <person name="Pelletier E."/>
            <person name="Niang G."/>
            <person name="Scheremetjew M."/>
            <person name="Finn R."/>
            <person name="Kale V."/>
            <person name="Holt S."/>
            <person name="Cochrane G."/>
            <person name="Meng A."/>
            <person name="Brown T."/>
            <person name="Cohen L."/>
        </authorList>
    </citation>
    <scope>NUCLEOTIDE SEQUENCE</scope>
    <source>
        <strain evidence="2">SL-175</strain>
    </source>
</reference>